<dbReference type="SUPFAM" id="SSF51905">
    <property type="entry name" value="FAD/NAD(P)-binding domain"/>
    <property type="match status" value="1"/>
</dbReference>
<organism evidence="3 4">
    <name type="scientific">Suillus fuscotomentosus</name>
    <dbReference type="NCBI Taxonomy" id="1912939"/>
    <lineage>
        <taxon>Eukaryota</taxon>
        <taxon>Fungi</taxon>
        <taxon>Dikarya</taxon>
        <taxon>Basidiomycota</taxon>
        <taxon>Agaricomycotina</taxon>
        <taxon>Agaricomycetes</taxon>
        <taxon>Agaricomycetidae</taxon>
        <taxon>Boletales</taxon>
        <taxon>Suillineae</taxon>
        <taxon>Suillaceae</taxon>
        <taxon>Suillus</taxon>
    </lineage>
</organism>
<dbReference type="InterPro" id="IPR012132">
    <property type="entry name" value="GMC_OxRdtase"/>
</dbReference>
<protein>
    <recommendedName>
        <fullName evidence="5">Glucose-methanol-choline oxidoreductase N-terminal domain-containing protein</fullName>
    </recommendedName>
</protein>
<dbReference type="RefSeq" id="XP_041217347.1">
    <property type="nucleotide sequence ID" value="XM_041368690.1"/>
</dbReference>
<feature type="compositionally biased region" description="Polar residues" evidence="2">
    <location>
        <begin position="101"/>
        <end position="111"/>
    </location>
</feature>
<name>A0AAD4DPY6_9AGAM</name>
<dbReference type="InterPro" id="IPR036188">
    <property type="entry name" value="FAD/NAD-bd_sf"/>
</dbReference>
<dbReference type="GO" id="GO:0016491">
    <property type="term" value="F:oxidoreductase activity"/>
    <property type="evidence" value="ECO:0007669"/>
    <property type="project" value="TreeGrafter"/>
</dbReference>
<sequence length="119" mass="12854">MLTSVDGIKGQVFDYIIIGGGTTGLILATCLSENPSTLVLVLEAGSAHIDDANLLIPQQRWLFVGKPEYDWSFKTVMQRKHNITPKTEYSLGLGGKDSEAVPQSTISSGISQRAVDEES</sequence>
<dbReference type="PANTHER" id="PTHR11552:SF210">
    <property type="entry name" value="GLUCOSE-METHANOL-CHOLINE OXIDOREDUCTASE N-TERMINAL DOMAIN-CONTAINING PROTEIN-RELATED"/>
    <property type="match status" value="1"/>
</dbReference>
<keyword evidence="4" id="KW-1185">Reference proteome</keyword>
<comment type="caution">
    <text evidence="3">The sequence shown here is derived from an EMBL/GenBank/DDBJ whole genome shotgun (WGS) entry which is preliminary data.</text>
</comment>
<reference evidence="3" key="1">
    <citation type="journal article" date="2020" name="New Phytol.">
        <title>Comparative genomics reveals dynamic genome evolution in host specialist ectomycorrhizal fungi.</title>
        <authorList>
            <person name="Lofgren L.A."/>
            <person name="Nguyen N.H."/>
            <person name="Vilgalys R."/>
            <person name="Ruytinx J."/>
            <person name="Liao H.L."/>
            <person name="Branco S."/>
            <person name="Kuo A."/>
            <person name="LaButti K."/>
            <person name="Lipzen A."/>
            <person name="Andreopoulos W."/>
            <person name="Pangilinan J."/>
            <person name="Riley R."/>
            <person name="Hundley H."/>
            <person name="Na H."/>
            <person name="Barry K."/>
            <person name="Grigoriev I.V."/>
            <person name="Stajich J.E."/>
            <person name="Kennedy P.G."/>
        </authorList>
    </citation>
    <scope>NUCLEOTIDE SEQUENCE</scope>
    <source>
        <strain evidence="3">FC203</strain>
    </source>
</reference>
<feature type="region of interest" description="Disordered" evidence="2">
    <location>
        <begin position="94"/>
        <end position="119"/>
    </location>
</feature>
<dbReference type="GO" id="GO:0050660">
    <property type="term" value="F:flavin adenine dinucleotide binding"/>
    <property type="evidence" value="ECO:0007669"/>
    <property type="project" value="InterPro"/>
</dbReference>
<dbReference type="PANTHER" id="PTHR11552">
    <property type="entry name" value="GLUCOSE-METHANOL-CHOLINE GMC OXIDOREDUCTASE"/>
    <property type="match status" value="1"/>
</dbReference>
<dbReference type="AlphaFoldDB" id="A0AAD4DPY6"/>
<comment type="similarity">
    <text evidence="1">Belongs to the GMC oxidoreductase family.</text>
</comment>
<dbReference type="Gene3D" id="3.30.560.10">
    <property type="entry name" value="Glucose Oxidase, domain 3"/>
    <property type="match status" value="1"/>
</dbReference>
<dbReference type="Gene3D" id="3.50.50.60">
    <property type="entry name" value="FAD/NAD(P)-binding domain"/>
    <property type="match status" value="1"/>
</dbReference>
<evidence type="ECO:0000313" key="3">
    <source>
        <dbReference type="EMBL" id="KAG1889028.1"/>
    </source>
</evidence>
<dbReference type="GeneID" id="64662988"/>
<evidence type="ECO:0000256" key="1">
    <source>
        <dbReference type="ARBA" id="ARBA00010790"/>
    </source>
</evidence>
<proteinExistence type="inferred from homology"/>
<dbReference type="Proteomes" id="UP001195769">
    <property type="component" value="Unassembled WGS sequence"/>
</dbReference>
<evidence type="ECO:0000313" key="4">
    <source>
        <dbReference type="Proteomes" id="UP001195769"/>
    </source>
</evidence>
<evidence type="ECO:0008006" key="5">
    <source>
        <dbReference type="Google" id="ProtNLM"/>
    </source>
</evidence>
<dbReference type="EMBL" id="JABBWK010000168">
    <property type="protein sequence ID" value="KAG1889028.1"/>
    <property type="molecule type" value="Genomic_DNA"/>
</dbReference>
<gene>
    <name evidence="3" type="ORF">F5891DRAFT_1198910</name>
</gene>
<evidence type="ECO:0000256" key="2">
    <source>
        <dbReference type="SAM" id="MobiDB-lite"/>
    </source>
</evidence>
<accession>A0AAD4DPY6</accession>